<dbReference type="RefSeq" id="WP_056989306.1">
    <property type="nucleotide sequence ID" value="NZ_AYZJ01000027.1"/>
</dbReference>
<gene>
    <name evidence="2" type="ORF">FC75_GL001389</name>
</gene>
<dbReference type="InterPro" id="IPR016152">
    <property type="entry name" value="PTrfase/Anion_transptr"/>
</dbReference>
<dbReference type="STRING" id="1423730.FC75_GL001389"/>
<keyword evidence="3" id="KW-1185">Reference proteome</keyword>
<dbReference type="InterPro" id="IPR002178">
    <property type="entry name" value="PTS_EIIA_type-2_dom"/>
</dbReference>
<evidence type="ECO:0000313" key="2">
    <source>
        <dbReference type="EMBL" id="KRN23535.1"/>
    </source>
</evidence>
<feature type="domain" description="PTS EIIA type-2" evidence="1">
    <location>
        <begin position="3"/>
        <end position="146"/>
    </location>
</feature>
<organism evidence="2 3">
    <name type="scientific">Lacticaseibacillus camelliae DSM 22697 = JCM 13995</name>
    <dbReference type="NCBI Taxonomy" id="1423730"/>
    <lineage>
        <taxon>Bacteria</taxon>
        <taxon>Bacillati</taxon>
        <taxon>Bacillota</taxon>
        <taxon>Bacilli</taxon>
        <taxon>Lactobacillales</taxon>
        <taxon>Lactobacillaceae</taxon>
        <taxon>Lacticaseibacillus</taxon>
    </lineage>
</organism>
<dbReference type="SUPFAM" id="SSF55804">
    <property type="entry name" value="Phoshotransferase/anion transport protein"/>
    <property type="match status" value="1"/>
</dbReference>
<reference evidence="2 3" key="1">
    <citation type="journal article" date="2015" name="Genome Announc.">
        <title>Expanding the biotechnology potential of lactobacilli through comparative genomics of 213 strains and associated genera.</title>
        <authorList>
            <person name="Sun Z."/>
            <person name="Harris H.M."/>
            <person name="McCann A."/>
            <person name="Guo C."/>
            <person name="Argimon S."/>
            <person name="Zhang W."/>
            <person name="Yang X."/>
            <person name="Jeffery I.B."/>
            <person name="Cooney J.C."/>
            <person name="Kagawa T.F."/>
            <person name="Liu W."/>
            <person name="Song Y."/>
            <person name="Salvetti E."/>
            <person name="Wrobel A."/>
            <person name="Rasinkangas P."/>
            <person name="Parkhill J."/>
            <person name="Rea M.C."/>
            <person name="O'Sullivan O."/>
            <person name="Ritari J."/>
            <person name="Douillard F.P."/>
            <person name="Paul Ross R."/>
            <person name="Yang R."/>
            <person name="Briner A.E."/>
            <person name="Felis G.E."/>
            <person name="de Vos W.M."/>
            <person name="Barrangou R."/>
            <person name="Klaenhammer T.R."/>
            <person name="Caufield P.W."/>
            <person name="Cui Y."/>
            <person name="Zhang H."/>
            <person name="O'Toole P.W."/>
        </authorList>
    </citation>
    <scope>NUCLEOTIDE SEQUENCE [LARGE SCALE GENOMIC DNA]</scope>
    <source>
        <strain evidence="2 3">DSM 22697</strain>
    </source>
</reference>
<dbReference type="Gene3D" id="3.40.930.10">
    <property type="entry name" value="Mannitol-specific EII, Chain A"/>
    <property type="match status" value="1"/>
</dbReference>
<dbReference type="PATRIC" id="fig|1423730.4.peg.1461"/>
<evidence type="ECO:0000259" key="1">
    <source>
        <dbReference type="PROSITE" id="PS51094"/>
    </source>
</evidence>
<dbReference type="EMBL" id="AYZJ01000027">
    <property type="protein sequence ID" value="KRN23535.1"/>
    <property type="molecule type" value="Genomic_DNA"/>
</dbReference>
<dbReference type="PROSITE" id="PS51094">
    <property type="entry name" value="PTS_EIIA_TYPE_2"/>
    <property type="match status" value="1"/>
</dbReference>
<accession>A0A0R2F502</accession>
<comment type="caution">
    <text evidence="2">The sequence shown here is derived from an EMBL/GenBank/DDBJ whole genome shotgun (WGS) entry which is preliminary data.</text>
</comment>
<evidence type="ECO:0000313" key="3">
    <source>
        <dbReference type="Proteomes" id="UP000050865"/>
    </source>
</evidence>
<sequence length="146" mass="15397">MFDTLFHKTALLNLDLADHSELGALDEAAKEAAKAFKLNETALHASMLASEAQGAQFAGDHAAIVYASSDELTAPKALLLTLADPVAWGSGVSGRQVSQLVVLAMPGDHSDEEKQAVIATIRRKLSGGVPSQARDAEKFARTLLTD</sequence>
<proteinExistence type="predicted"/>
<dbReference type="AlphaFoldDB" id="A0A0R2F502"/>
<dbReference type="Proteomes" id="UP000050865">
    <property type="component" value="Unassembled WGS sequence"/>
</dbReference>
<name>A0A0R2F502_9LACO</name>
<protein>
    <recommendedName>
        <fullName evidence="1">PTS EIIA type-2 domain-containing protein</fullName>
    </recommendedName>
</protein>
<dbReference type="Pfam" id="PF00359">
    <property type="entry name" value="PTS_EIIA_2"/>
    <property type="match status" value="1"/>
</dbReference>